<dbReference type="Proteomes" id="UP000033423">
    <property type="component" value="Unassembled WGS sequence"/>
</dbReference>
<evidence type="ECO:0000313" key="1">
    <source>
        <dbReference type="EMBL" id="KJU82656.1"/>
    </source>
</evidence>
<organism evidence="1 2">
    <name type="scientific">Candidatus Magnetobacterium bavaricum</name>
    <dbReference type="NCBI Taxonomy" id="29290"/>
    <lineage>
        <taxon>Bacteria</taxon>
        <taxon>Pseudomonadati</taxon>
        <taxon>Nitrospirota</taxon>
        <taxon>Thermodesulfovibrionia</taxon>
        <taxon>Thermodesulfovibrionales</taxon>
        <taxon>Candidatus Magnetobacteriaceae</taxon>
        <taxon>Candidatus Magnetobacterium</taxon>
    </lineage>
</organism>
<proteinExistence type="predicted"/>
<evidence type="ECO:0000313" key="2">
    <source>
        <dbReference type="Proteomes" id="UP000033423"/>
    </source>
</evidence>
<protein>
    <submittedName>
        <fullName evidence="1">Secreted protein</fullName>
    </submittedName>
</protein>
<dbReference type="EMBL" id="LACI01002224">
    <property type="protein sequence ID" value="KJU82656.1"/>
    <property type="molecule type" value="Genomic_DNA"/>
</dbReference>
<comment type="caution">
    <text evidence="1">The sequence shown here is derived from an EMBL/GenBank/DDBJ whole genome shotgun (WGS) entry which is preliminary data.</text>
</comment>
<keyword evidence="2" id="KW-1185">Reference proteome</keyword>
<reference evidence="1 2" key="1">
    <citation type="submission" date="2015-02" db="EMBL/GenBank/DDBJ databases">
        <title>Single-cell genomics of uncultivated deep-branching MTB reveals a conserved set of magnetosome genes.</title>
        <authorList>
            <person name="Kolinko S."/>
            <person name="Richter M."/>
            <person name="Glockner F.O."/>
            <person name="Brachmann A."/>
            <person name="Schuler D."/>
        </authorList>
    </citation>
    <scope>NUCLEOTIDE SEQUENCE [LARGE SCALE GENOMIC DNA]</scope>
    <source>
        <strain evidence="1">TM-1</strain>
    </source>
</reference>
<name>A0A0F3GL89_9BACT</name>
<sequence length="90" mass="9614">MSRYSHSLYATTCSPFLAAYAMMLSSTTVLASIGIICLPTHSVKKVGSVFALASISSTSSIIARPIAILQLCCEIFQAEAEIMVKLVAKR</sequence>
<dbReference type="AlphaFoldDB" id="A0A0F3GL89"/>
<gene>
    <name evidence="1" type="ORF">MBAV_005154</name>
</gene>
<accession>A0A0F3GL89</accession>